<comment type="similarity">
    <text evidence="2">Belongs to the agmatine deiminase family.</text>
</comment>
<comment type="caution">
    <text evidence="3">The sequence shown here is derived from an EMBL/GenBank/DDBJ whole genome shotgun (WGS) entry which is preliminary data.</text>
</comment>
<dbReference type="RefSeq" id="WP_207700839.1">
    <property type="nucleotide sequence ID" value="NZ_JAFREL020000001.1"/>
</dbReference>
<dbReference type="HAMAP" id="MF_01841">
    <property type="entry name" value="Agmatine_deimin"/>
    <property type="match status" value="1"/>
</dbReference>
<protein>
    <recommendedName>
        <fullName evidence="2">Putative agmatine deiminase</fullName>
        <ecNumber evidence="2">3.5.3.12</ecNumber>
    </recommendedName>
    <alternativeName>
        <fullName evidence="2">Agmatine iminohydrolase</fullName>
    </alternativeName>
</protein>
<gene>
    <name evidence="2" type="primary">aguA</name>
    <name evidence="3" type="ORF">JZO67_000675</name>
</gene>
<feature type="active site" description="Amidino-cysteine intermediate" evidence="2">
    <location>
        <position position="359"/>
    </location>
</feature>
<reference evidence="3 4" key="1">
    <citation type="submission" date="2024-02" db="EMBL/GenBank/DDBJ databases">
        <title>The Genome Sequence of Enterococcus sp. DIV0159.</title>
        <authorList>
            <person name="Earl A."/>
            <person name="Manson A."/>
            <person name="Gilmore M."/>
            <person name="Sanders J."/>
            <person name="Shea T."/>
            <person name="Howe W."/>
            <person name="Livny J."/>
            <person name="Cuomo C."/>
            <person name="Neafsey D."/>
            <person name="Birren B."/>
        </authorList>
    </citation>
    <scope>NUCLEOTIDE SEQUENCE [LARGE SCALE GENOMIC DNA]</scope>
    <source>
        <strain evidence="3 4">665A</strain>
    </source>
</reference>
<proteinExistence type="inferred from homology"/>
<dbReference type="NCBIfam" id="NF010070">
    <property type="entry name" value="PRK13551.1"/>
    <property type="match status" value="1"/>
</dbReference>
<evidence type="ECO:0000256" key="2">
    <source>
        <dbReference type="HAMAP-Rule" id="MF_01841"/>
    </source>
</evidence>
<dbReference type="Proteomes" id="UP000664357">
    <property type="component" value="Unassembled WGS sequence"/>
</dbReference>
<dbReference type="Pfam" id="PF04371">
    <property type="entry name" value="PAD_porph"/>
    <property type="match status" value="1"/>
</dbReference>
<dbReference type="SUPFAM" id="SSF55909">
    <property type="entry name" value="Pentein"/>
    <property type="match status" value="1"/>
</dbReference>
<accession>A0ABV0EJD4</accession>
<dbReference type="PANTHER" id="PTHR31377:SF0">
    <property type="entry name" value="AGMATINE DEIMINASE-RELATED"/>
    <property type="match status" value="1"/>
</dbReference>
<evidence type="ECO:0000256" key="1">
    <source>
        <dbReference type="ARBA" id="ARBA00022801"/>
    </source>
</evidence>
<dbReference type="InterPro" id="IPR007466">
    <property type="entry name" value="Peptidyl-Arg-deiminase_porph"/>
</dbReference>
<dbReference type="Gene3D" id="3.75.10.10">
    <property type="entry name" value="L-arginine/glycine Amidinotransferase, Chain A"/>
    <property type="match status" value="1"/>
</dbReference>
<organism evidence="3 4">
    <name type="scientific">Candidatus Enterococcus ferrettii</name>
    <dbReference type="NCBI Taxonomy" id="2815324"/>
    <lineage>
        <taxon>Bacteria</taxon>
        <taxon>Bacillati</taxon>
        <taxon>Bacillota</taxon>
        <taxon>Bacilli</taxon>
        <taxon>Lactobacillales</taxon>
        <taxon>Enterococcaceae</taxon>
        <taxon>Enterococcus</taxon>
    </lineage>
</organism>
<dbReference type="NCBIfam" id="TIGR03380">
    <property type="entry name" value="agmatine_aguA"/>
    <property type="match status" value="1"/>
</dbReference>
<evidence type="ECO:0000313" key="4">
    <source>
        <dbReference type="Proteomes" id="UP000664357"/>
    </source>
</evidence>
<sequence>MAKTISSTPKKDGFRMPGEFEPQAGIWTGWPLRPDVWRANARPAQQTMLEVIKAIAKFEQVTVICTEAYYDYARTALPEDENIRLIEMSYDDCWLRDCGTTFVVNDKGALRGVDWDFNAWGGLEEGFYFPWDKDDKVAKKMLEIENKDRYKAPFILEGGSIHSDGEGTILTTEECLLEHNSNPEMGKEEYTEALKDYLGAEKVIWIPKGIAYDSVYGHVDNIACFAKPGVILMSWTDDEADEQYAISREVYEFLSKQTDAKGRNFEIHKITQPNPIFYTKEEAESYNFTDTTTSYVEGDRIAASYINFLIVNGGIIYPTFDDEEQDAEAKRKLEEVFPGREVVGVMSRELIMGGGNIHCMTQQQPKV</sequence>
<dbReference type="EC" id="3.5.3.12" evidence="2"/>
<keyword evidence="1 2" id="KW-0378">Hydrolase</keyword>
<dbReference type="PANTHER" id="PTHR31377">
    <property type="entry name" value="AGMATINE DEIMINASE-RELATED"/>
    <property type="match status" value="1"/>
</dbReference>
<dbReference type="InterPro" id="IPR017754">
    <property type="entry name" value="Agmatine_deiminase"/>
</dbReference>
<evidence type="ECO:0000313" key="3">
    <source>
        <dbReference type="EMBL" id="MEO1768736.1"/>
    </source>
</evidence>
<comment type="catalytic activity">
    <reaction evidence="2">
        <text>agmatine + H2O = N-carbamoylputrescine + NH4(+)</text>
        <dbReference type="Rhea" id="RHEA:18037"/>
        <dbReference type="ChEBI" id="CHEBI:15377"/>
        <dbReference type="ChEBI" id="CHEBI:28938"/>
        <dbReference type="ChEBI" id="CHEBI:58145"/>
        <dbReference type="ChEBI" id="CHEBI:58318"/>
        <dbReference type="EC" id="3.5.3.12"/>
    </reaction>
</comment>
<dbReference type="EMBL" id="JAFREL020000001">
    <property type="protein sequence ID" value="MEO1768736.1"/>
    <property type="molecule type" value="Genomic_DNA"/>
</dbReference>
<name>A0ABV0EJD4_9ENTE</name>
<keyword evidence="4" id="KW-1185">Reference proteome</keyword>